<dbReference type="PANTHER" id="PTHR11012">
    <property type="entry name" value="PROTEIN KINASE-LIKE DOMAIN-CONTAINING"/>
    <property type="match status" value="1"/>
</dbReference>
<accession>A0A9J7EGG5</accession>
<evidence type="ECO:0000313" key="2">
    <source>
        <dbReference type="Proteomes" id="UP000301870"/>
    </source>
</evidence>
<sequence>MQVEIHPENFKLKNQYICPNKISNKVDQCIRNIADNNGFVKYSIEKKEFCTNGGNYLGLLYEVDVNGHTKEGKKELNIFVKSILTGNCDLKILSVDDVYKTEMFAYKVLLKIFDELQEEANVPEKERYKMVKSYEESDAEVIIMENVAKKGFSTGHRMDIPSLQFAEKAIAELAKFHAFAFVLKVKRPDFFEEQIKTRKATYIAGEQWQGLARNMIKTVMDNIDDGVKERVEKFCENIVERFTSSYEDESIRRCLCHGDYRPNNILTKTVDGEITELIPVDYQLMNYGCPIIDFLYFIMFCTDKPFRKAHLMHLKDVYHMTMTRFLKYFDLDIDNFYSRDDFEKDYEGRLGYGLVFSLLFLPFMFATEDDVPDLSKDDMANLSINVDDRYKNRIQGIVDDYIEWGII</sequence>
<dbReference type="RefSeq" id="XP_022830281.1">
    <property type="nucleotide sequence ID" value="XM_022974513.1"/>
</dbReference>
<dbReference type="InterPro" id="IPR004119">
    <property type="entry name" value="EcKL"/>
</dbReference>
<evidence type="ECO:0000313" key="3">
    <source>
        <dbReference type="RefSeq" id="XP_022830281.1"/>
    </source>
</evidence>
<name>A0A9J7EGG5_SPOLT</name>
<dbReference type="Proteomes" id="UP000301870">
    <property type="component" value="Chromosome 28"/>
</dbReference>
<keyword evidence="2" id="KW-1185">Reference proteome</keyword>
<dbReference type="GeneID" id="111359075"/>
<organism evidence="2 3">
    <name type="scientific">Spodoptera litura</name>
    <name type="common">Asian cotton leafworm</name>
    <dbReference type="NCBI Taxonomy" id="69820"/>
    <lineage>
        <taxon>Eukaryota</taxon>
        <taxon>Metazoa</taxon>
        <taxon>Ecdysozoa</taxon>
        <taxon>Arthropoda</taxon>
        <taxon>Hexapoda</taxon>
        <taxon>Insecta</taxon>
        <taxon>Pterygota</taxon>
        <taxon>Neoptera</taxon>
        <taxon>Endopterygota</taxon>
        <taxon>Lepidoptera</taxon>
        <taxon>Glossata</taxon>
        <taxon>Ditrysia</taxon>
        <taxon>Noctuoidea</taxon>
        <taxon>Noctuidae</taxon>
        <taxon>Amphipyrinae</taxon>
        <taxon>Spodoptera</taxon>
    </lineage>
</organism>
<protein>
    <submittedName>
        <fullName evidence="3">Uncharacterized protein LOC111359075 isoform X1</fullName>
    </submittedName>
</protein>
<dbReference type="SMART" id="SM00587">
    <property type="entry name" value="CHK"/>
    <property type="match status" value="1"/>
</dbReference>
<dbReference type="SUPFAM" id="SSF56112">
    <property type="entry name" value="Protein kinase-like (PK-like)"/>
    <property type="match status" value="1"/>
</dbReference>
<dbReference type="Pfam" id="PF02958">
    <property type="entry name" value="EcKL"/>
    <property type="match status" value="1"/>
</dbReference>
<reference evidence="3" key="1">
    <citation type="submission" date="2025-08" db="UniProtKB">
        <authorList>
            <consortium name="RefSeq"/>
        </authorList>
    </citation>
    <scope>IDENTIFICATION</scope>
    <source>
        <strain evidence="3">Ishihara</strain>
        <tissue evidence="3">Whole body</tissue>
    </source>
</reference>
<dbReference type="KEGG" id="sliu:111359075"/>
<dbReference type="Gene3D" id="3.90.1200.10">
    <property type="match status" value="1"/>
</dbReference>
<dbReference type="InterPro" id="IPR011009">
    <property type="entry name" value="Kinase-like_dom_sf"/>
</dbReference>
<dbReference type="PANTHER" id="PTHR11012:SF8">
    <property type="entry name" value="JUVENILE HORMONE-INDUCIBLE PROTEIN 26"/>
    <property type="match status" value="1"/>
</dbReference>
<evidence type="ECO:0000259" key="1">
    <source>
        <dbReference type="SMART" id="SM00587"/>
    </source>
</evidence>
<gene>
    <name evidence="3" type="primary">LOC111359075</name>
</gene>
<feature type="domain" description="CHK kinase-like" evidence="1">
    <location>
        <begin position="142"/>
        <end position="328"/>
    </location>
</feature>
<dbReference type="AlphaFoldDB" id="A0A9J7EGG5"/>
<dbReference type="InterPro" id="IPR015897">
    <property type="entry name" value="CHK_kinase-like"/>
</dbReference>
<proteinExistence type="predicted"/>